<dbReference type="OrthoDB" id="10595714at2759"/>
<accession>A0A9W7FXL3</accession>
<name>A0A9W7FXL3_9STRA</name>
<dbReference type="Pfam" id="PF22215">
    <property type="entry name" value="MLKL_N"/>
    <property type="match status" value="1"/>
</dbReference>
<proteinExistence type="predicted"/>
<organism evidence="2 3">
    <name type="scientific">Triparma columacea</name>
    <dbReference type="NCBI Taxonomy" id="722753"/>
    <lineage>
        <taxon>Eukaryota</taxon>
        <taxon>Sar</taxon>
        <taxon>Stramenopiles</taxon>
        <taxon>Ochrophyta</taxon>
        <taxon>Bolidophyceae</taxon>
        <taxon>Parmales</taxon>
        <taxon>Triparmaceae</taxon>
        <taxon>Triparma</taxon>
    </lineage>
</organism>
<dbReference type="Proteomes" id="UP001165065">
    <property type="component" value="Unassembled WGS sequence"/>
</dbReference>
<dbReference type="InterPro" id="IPR036537">
    <property type="entry name" value="Adaptor_Cbl_N_dom_sf"/>
</dbReference>
<dbReference type="InterPro" id="IPR059179">
    <property type="entry name" value="MLKL-like_MCAfunc"/>
</dbReference>
<evidence type="ECO:0000259" key="1">
    <source>
        <dbReference type="Pfam" id="PF22215"/>
    </source>
</evidence>
<feature type="non-terminal residue" evidence="2">
    <location>
        <position position="143"/>
    </location>
</feature>
<dbReference type="EMBL" id="BRYA01000620">
    <property type="protein sequence ID" value="GMI25940.1"/>
    <property type="molecule type" value="Genomic_DNA"/>
</dbReference>
<dbReference type="InterPro" id="IPR054000">
    <property type="entry name" value="MLKL_N"/>
</dbReference>
<evidence type="ECO:0000313" key="2">
    <source>
        <dbReference type="EMBL" id="GMI25940.1"/>
    </source>
</evidence>
<sequence>MSVIDAARGGVLTLLEVSSEVGEGVPILGQILALGNVIRDTIEKLHSADDKLARLITDIGRLDPIVKKFGGKKVDEDVLAKINALKLLCVQISQVVKKWSGKGYMKRMYNAKSYDEKFSESHQALCDCMDALQRAVIVDTNMD</sequence>
<feature type="domain" description="Mixed lineage kinase" evidence="1">
    <location>
        <begin position="28"/>
        <end position="139"/>
    </location>
</feature>
<dbReference type="Gene3D" id="1.20.930.20">
    <property type="entry name" value="Adaptor protein Cbl, N-terminal domain"/>
    <property type="match status" value="1"/>
</dbReference>
<dbReference type="CDD" id="cd21037">
    <property type="entry name" value="MLKL_NTD"/>
    <property type="match status" value="1"/>
</dbReference>
<comment type="caution">
    <text evidence="2">The sequence shown here is derived from an EMBL/GenBank/DDBJ whole genome shotgun (WGS) entry which is preliminary data.</text>
</comment>
<reference evidence="3" key="1">
    <citation type="journal article" date="2023" name="Commun. Biol.">
        <title>Genome analysis of Parmales, the sister group of diatoms, reveals the evolutionary specialization of diatoms from phago-mixotrophs to photoautotrophs.</title>
        <authorList>
            <person name="Ban H."/>
            <person name="Sato S."/>
            <person name="Yoshikawa S."/>
            <person name="Yamada K."/>
            <person name="Nakamura Y."/>
            <person name="Ichinomiya M."/>
            <person name="Sato N."/>
            <person name="Blanc-Mathieu R."/>
            <person name="Endo H."/>
            <person name="Kuwata A."/>
            <person name="Ogata H."/>
        </authorList>
    </citation>
    <scope>NUCLEOTIDE SEQUENCE [LARGE SCALE GENOMIC DNA]</scope>
</reference>
<protein>
    <recommendedName>
        <fullName evidence="1">Mixed lineage kinase domain-containing protein</fullName>
    </recommendedName>
</protein>
<dbReference type="AlphaFoldDB" id="A0A9W7FXL3"/>
<gene>
    <name evidence="2" type="ORF">TrCOL_g8699</name>
</gene>
<evidence type="ECO:0000313" key="3">
    <source>
        <dbReference type="Proteomes" id="UP001165065"/>
    </source>
</evidence>
<keyword evidence="3" id="KW-1185">Reference proteome</keyword>
<dbReference type="GO" id="GO:0007166">
    <property type="term" value="P:cell surface receptor signaling pathway"/>
    <property type="evidence" value="ECO:0007669"/>
    <property type="project" value="InterPro"/>
</dbReference>